<evidence type="ECO:0000313" key="2">
    <source>
        <dbReference type="Proteomes" id="UP001152562"/>
    </source>
</evidence>
<proteinExistence type="predicted"/>
<name>A0A9P0TL70_PIEBR</name>
<dbReference type="AlphaFoldDB" id="A0A9P0TL70"/>
<accession>A0A9P0TL70</accession>
<dbReference type="EMBL" id="CALOZG010000035">
    <property type="protein sequence ID" value="CAH4033743.1"/>
    <property type="molecule type" value="Genomic_DNA"/>
</dbReference>
<comment type="caution">
    <text evidence="1">The sequence shown here is derived from an EMBL/GenBank/DDBJ whole genome shotgun (WGS) entry which is preliminary data.</text>
</comment>
<evidence type="ECO:0000313" key="1">
    <source>
        <dbReference type="EMBL" id="CAH4033743.1"/>
    </source>
</evidence>
<reference evidence="1" key="1">
    <citation type="submission" date="2022-05" db="EMBL/GenBank/DDBJ databases">
        <authorList>
            <person name="Okamura Y."/>
        </authorList>
    </citation>
    <scope>NUCLEOTIDE SEQUENCE</scope>
</reference>
<sequence>MSLKAYEDACMRAELFNQPKPDKEEFLEKHKYLDVNEFEEVDIKSTEETAILNDGLHESGALGDLGTILNSTHSKLSRLKGVCGTVTNYFRVKLASKDLSYSSEPSYIGQTNYDKDFVPSANSEYASVNNDLGPRDNEMTPRAGKRQKFGDINSAIEDLKQMEKAENSFSLDVGNEELGTANTEQIKISVSGGVLALKYPAESDGPIIGHVRVTGIDFGTDLKASIVEGGPGYRYVVLVLIGAAGKQYDTAITIQTLDDDKPSEIISDGYKVQEDINDSAEEVDKGSINSRFDEKMNAETIKSDSLTYEQNEDDLNEADNNDIDQLSSYKNVYSRNNEETRESDSDIIQNDTNYNMEYDSEIENNDEERNIAEINNKPTENKVFTNADRTFVSVLPINVLAGYGRVPGFYGNIMTYPQSAITRDNSLIESVNDNDYSVFNKDFNNNIDDDVSSVDY</sequence>
<protein>
    <submittedName>
        <fullName evidence="1">Uncharacterized protein</fullName>
    </submittedName>
</protein>
<dbReference type="Proteomes" id="UP001152562">
    <property type="component" value="Unassembled WGS sequence"/>
</dbReference>
<keyword evidence="2" id="KW-1185">Reference proteome</keyword>
<organism evidence="1 2">
    <name type="scientific">Pieris brassicae</name>
    <name type="common">White butterfly</name>
    <name type="synonym">Large white butterfly</name>
    <dbReference type="NCBI Taxonomy" id="7116"/>
    <lineage>
        <taxon>Eukaryota</taxon>
        <taxon>Metazoa</taxon>
        <taxon>Ecdysozoa</taxon>
        <taxon>Arthropoda</taxon>
        <taxon>Hexapoda</taxon>
        <taxon>Insecta</taxon>
        <taxon>Pterygota</taxon>
        <taxon>Neoptera</taxon>
        <taxon>Endopterygota</taxon>
        <taxon>Lepidoptera</taxon>
        <taxon>Glossata</taxon>
        <taxon>Ditrysia</taxon>
        <taxon>Papilionoidea</taxon>
        <taxon>Pieridae</taxon>
        <taxon>Pierinae</taxon>
        <taxon>Pieris</taxon>
    </lineage>
</organism>
<gene>
    <name evidence="1" type="ORF">PIBRA_LOCUS9991</name>
</gene>